<organism evidence="18 20">
    <name type="scientific">Trichococcus ilyis</name>
    <dbReference type="NCBI Taxonomy" id="640938"/>
    <lineage>
        <taxon>Bacteria</taxon>
        <taxon>Bacillati</taxon>
        <taxon>Bacillota</taxon>
        <taxon>Bacilli</taxon>
        <taxon>Lactobacillales</taxon>
        <taxon>Carnobacteriaceae</taxon>
        <taxon>Trichococcus</taxon>
    </lineage>
</organism>
<keyword evidence="8 17" id="KW-0133">Cell shape</keyword>
<dbReference type="GO" id="GO:0046677">
    <property type="term" value="P:response to antibiotic"/>
    <property type="evidence" value="ECO:0007669"/>
    <property type="project" value="UniProtKB-UniRule"/>
</dbReference>
<dbReference type="EC" id="3.6.1.27" evidence="3 17"/>
<sequence>MAFMEILKAIILGIVEGVTEWLPISSTGHMILVEEFIQLNLSQAFKEMFFYVIQLGAILAVVVIYFHKLNPFSPNKTKTEKAQTWDIWKKVVIGCIPAGVIGLPLNDWADENLLNATVVALALIVYGILFIVIENRHKDREPSITDFSELTYMKAFQIGLFQALSIIPGTSRSGSSILGSIVLGTSRFIATEFSFFMSIPIMFGISFLKIIKFGFNFTGLEFAVLLSGMLTAFLVSIIAIKFLIGYLKRNDFKAFGWYRIALGAIVLLYFLFV</sequence>
<evidence type="ECO:0000256" key="7">
    <source>
        <dbReference type="ARBA" id="ARBA00022801"/>
    </source>
</evidence>
<dbReference type="EMBL" id="FNYT01000012">
    <property type="protein sequence ID" value="SEJ37304.1"/>
    <property type="molecule type" value="Genomic_DNA"/>
</dbReference>
<reference evidence="18 20" key="1">
    <citation type="submission" date="2016-02" db="EMBL/GenBank/DDBJ databases">
        <authorList>
            <person name="Wen L."/>
            <person name="He K."/>
            <person name="Yang H."/>
        </authorList>
    </citation>
    <scope>NUCLEOTIDE SEQUENCE [LARGE SCALE GENOMIC DNA]</scope>
    <source>
        <strain evidence="18">Trichococcus_R210</strain>
    </source>
</reference>
<dbReference type="HAMAP" id="MF_01006">
    <property type="entry name" value="Undec_diphosphatase"/>
    <property type="match status" value="1"/>
</dbReference>
<keyword evidence="6 17" id="KW-0812">Transmembrane</keyword>
<dbReference type="Proteomes" id="UP000076878">
    <property type="component" value="Unassembled WGS sequence"/>
</dbReference>
<keyword evidence="5 17" id="KW-1003">Cell membrane</keyword>
<keyword evidence="10 17" id="KW-1133">Transmembrane helix</keyword>
<dbReference type="NCBIfam" id="TIGR00753">
    <property type="entry name" value="undec_PP_bacA"/>
    <property type="match status" value="1"/>
</dbReference>
<evidence type="ECO:0000313" key="18">
    <source>
        <dbReference type="EMBL" id="CZR00783.1"/>
    </source>
</evidence>
<dbReference type="InterPro" id="IPR003824">
    <property type="entry name" value="UppP"/>
</dbReference>
<dbReference type="EMBL" id="FJNB01000012">
    <property type="protein sequence ID" value="CZR00783.1"/>
    <property type="molecule type" value="Genomic_DNA"/>
</dbReference>
<comment type="subcellular location">
    <subcellularLocation>
        <location evidence="1 17">Cell membrane</location>
        <topology evidence="1 17">Multi-pass membrane protein</topology>
    </subcellularLocation>
</comment>
<dbReference type="PANTHER" id="PTHR30622">
    <property type="entry name" value="UNDECAPRENYL-DIPHOSPHATASE"/>
    <property type="match status" value="1"/>
</dbReference>
<keyword evidence="21" id="KW-1185">Reference proteome</keyword>
<keyword evidence="13 17" id="KW-0961">Cell wall biogenesis/degradation</keyword>
<dbReference type="Pfam" id="PF02673">
    <property type="entry name" value="BacA"/>
    <property type="match status" value="1"/>
</dbReference>
<keyword evidence="12 17" id="KW-0046">Antibiotic resistance</keyword>
<evidence type="ECO:0000256" key="12">
    <source>
        <dbReference type="ARBA" id="ARBA00023251"/>
    </source>
</evidence>
<proteinExistence type="inferred from homology"/>
<keyword evidence="11 17" id="KW-0472">Membrane</keyword>
<protein>
    <recommendedName>
        <fullName evidence="4 17">Undecaprenyl-diphosphatase</fullName>
        <ecNumber evidence="3 17">3.6.1.27</ecNumber>
    </recommendedName>
    <alternativeName>
        <fullName evidence="15 17">Bacitracin resistance protein</fullName>
    </alternativeName>
    <alternativeName>
        <fullName evidence="14 17">Undecaprenyl pyrophosphate phosphatase</fullName>
    </alternativeName>
</protein>
<evidence type="ECO:0000256" key="15">
    <source>
        <dbReference type="ARBA" id="ARBA00032932"/>
    </source>
</evidence>
<evidence type="ECO:0000256" key="14">
    <source>
        <dbReference type="ARBA" id="ARBA00032707"/>
    </source>
</evidence>
<evidence type="ECO:0000256" key="4">
    <source>
        <dbReference type="ARBA" id="ARBA00021581"/>
    </source>
</evidence>
<evidence type="ECO:0000256" key="13">
    <source>
        <dbReference type="ARBA" id="ARBA00023316"/>
    </source>
</evidence>
<feature type="transmembrane region" description="Helical" evidence="17">
    <location>
        <begin position="48"/>
        <end position="66"/>
    </location>
</feature>
<feature type="transmembrane region" description="Helical" evidence="17">
    <location>
        <begin position="112"/>
        <end position="133"/>
    </location>
</feature>
<comment type="catalytic activity">
    <reaction evidence="16 17">
        <text>di-trans,octa-cis-undecaprenyl diphosphate + H2O = di-trans,octa-cis-undecaprenyl phosphate + phosphate + H(+)</text>
        <dbReference type="Rhea" id="RHEA:28094"/>
        <dbReference type="ChEBI" id="CHEBI:15377"/>
        <dbReference type="ChEBI" id="CHEBI:15378"/>
        <dbReference type="ChEBI" id="CHEBI:43474"/>
        <dbReference type="ChEBI" id="CHEBI:58405"/>
        <dbReference type="ChEBI" id="CHEBI:60392"/>
        <dbReference type="EC" id="3.6.1.27"/>
    </reaction>
</comment>
<dbReference type="NCBIfam" id="NF001391">
    <property type="entry name" value="PRK00281.1-5"/>
    <property type="match status" value="1"/>
</dbReference>
<evidence type="ECO:0000256" key="3">
    <source>
        <dbReference type="ARBA" id="ARBA00012374"/>
    </source>
</evidence>
<evidence type="ECO:0000313" key="21">
    <source>
        <dbReference type="Proteomes" id="UP000199280"/>
    </source>
</evidence>
<accession>A0A143YZ58</accession>
<feature type="transmembrane region" description="Helical" evidence="17">
    <location>
        <begin position="193"/>
        <end position="211"/>
    </location>
</feature>
<gene>
    <name evidence="17" type="primary">uppP</name>
    <name evidence="19" type="ORF">SAMN05216375_11238</name>
    <name evidence="18" type="ORF">TR210_1766</name>
</gene>
<dbReference type="PANTHER" id="PTHR30622:SF3">
    <property type="entry name" value="UNDECAPRENYL-DIPHOSPHATASE"/>
    <property type="match status" value="1"/>
</dbReference>
<name>A0A143YZ58_9LACT</name>
<evidence type="ECO:0000256" key="8">
    <source>
        <dbReference type="ARBA" id="ARBA00022960"/>
    </source>
</evidence>
<dbReference type="GO" id="GO:0071555">
    <property type="term" value="P:cell wall organization"/>
    <property type="evidence" value="ECO:0007669"/>
    <property type="project" value="UniProtKB-KW"/>
</dbReference>
<evidence type="ECO:0000256" key="5">
    <source>
        <dbReference type="ARBA" id="ARBA00022475"/>
    </source>
</evidence>
<comment type="miscellaneous">
    <text evidence="17">Bacitracin is thought to be involved in the inhibition of peptidoglycan synthesis by sequestering undecaprenyl diphosphate, thereby reducing the pool of lipid carrier available.</text>
</comment>
<feature type="transmembrane region" description="Helical" evidence="17">
    <location>
        <begin position="256"/>
        <end position="272"/>
    </location>
</feature>
<dbReference type="OrthoDB" id="9808289at2"/>
<dbReference type="GO" id="GO:0008360">
    <property type="term" value="P:regulation of cell shape"/>
    <property type="evidence" value="ECO:0007669"/>
    <property type="project" value="UniProtKB-KW"/>
</dbReference>
<dbReference type="Proteomes" id="UP000199280">
    <property type="component" value="Unassembled WGS sequence"/>
</dbReference>
<dbReference type="GO" id="GO:0005886">
    <property type="term" value="C:plasma membrane"/>
    <property type="evidence" value="ECO:0007669"/>
    <property type="project" value="UniProtKB-SubCell"/>
</dbReference>
<evidence type="ECO:0000313" key="19">
    <source>
        <dbReference type="EMBL" id="SEJ37304.1"/>
    </source>
</evidence>
<feature type="transmembrane region" description="Helical" evidence="17">
    <location>
        <begin position="223"/>
        <end position="244"/>
    </location>
</feature>
<dbReference type="GO" id="GO:0050380">
    <property type="term" value="F:undecaprenyl-diphosphatase activity"/>
    <property type="evidence" value="ECO:0007669"/>
    <property type="project" value="UniProtKB-UniRule"/>
</dbReference>
<reference evidence="19 21" key="2">
    <citation type="submission" date="2016-10" db="EMBL/GenBank/DDBJ databases">
        <authorList>
            <person name="Varghese N."/>
            <person name="Submissions S."/>
        </authorList>
    </citation>
    <scope>NUCLEOTIDE SEQUENCE [LARGE SCALE GENOMIC DNA]</scope>
    <source>
        <strain evidence="19 21">DSM 22150</strain>
    </source>
</reference>
<keyword evidence="9 17" id="KW-0573">Peptidoglycan synthesis</keyword>
<dbReference type="AlphaFoldDB" id="A0A143YZ58"/>
<comment type="similarity">
    <text evidence="2 17">Belongs to the UppP family.</text>
</comment>
<evidence type="ECO:0000256" key="16">
    <source>
        <dbReference type="ARBA" id="ARBA00047594"/>
    </source>
</evidence>
<evidence type="ECO:0000256" key="1">
    <source>
        <dbReference type="ARBA" id="ARBA00004651"/>
    </source>
</evidence>
<dbReference type="NCBIfam" id="NF001390">
    <property type="entry name" value="PRK00281.1-4"/>
    <property type="match status" value="1"/>
</dbReference>
<dbReference type="STRING" id="640938.TR210_1766"/>
<dbReference type="GO" id="GO:0009252">
    <property type="term" value="P:peptidoglycan biosynthetic process"/>
    <property type="evidence" value="ECO:0007669"/>
    <property type="project" value="UniProtKB-KW"/>
</dbReference>
<dbReference type="RefSeq" id="WP_068623147.1">
    <property type="nucleotide sequence ID" value="NZ_FJNB01000012.1"/>
</dbReference>
<keyword evidence="7 17" id="KW-0378">Hydrolase</keyword>
<comment type="function">
    <text evidence="17">Catalyzes the dephosphorylation of undecaprenyl diphosphate (UPP). Confers resistance to bacitracin.</text>
</comment>
<evidence type="ECO:0000256" key="6">
    <source>
        <dbReference type="ARBA" id="ARBA00022692"/>
    </source>
</evidence>
<evidence type="ECO:0000256" key="10">
    <source>
        <dbReference type="ARBA" id="ARBA00022989"/>
    </source>
</evidence>
<evidence type="ECO:0000313" key="20">
    <source>
        <dbReference type="Proteomes" id="UP000076878"/>
    </source>
</evidence>
<evidence type="ECO:0000256" key="17">
    <source>
        <dbReference type="HAMAP-Rule" id="MF_01006"/>
    </source>
</evidence>
<evidence type="ECO:0000256" key="11">
    <source>
        <dbReference type="ARBA" id="ARBA00023136"/>
    </source>
</evidence>
<evidence type="ECO:0000256" key="2">
    <source>
        <dbReference type="ARBA" id="ARBA00010621"/>
    </source>
</evidence>
<evidence type="ECO:0000256" key="9">
    <source>
        <dbReference type="ARBA" id="ARBA00022984"/>
    </source>
</evidence>